<keyword evidence="13" id="KW-1185">Reference proteome</keyword>
<keyword evidence="6 10" id="KW-1133">Transmembrane helix</keyword>
<comment type="subcellular location">
    <subcellularLocation>
        <location evidence="1 10">Cell membrane</location>
        <topology evidence="1 10">Multi-pass membrane protein</topology>
    </subcellularLocation>
</comment>
<evidence type="ECO:0000256" key="8">
    <source>
        <dbReference type="ARBA" id="ARBA00023170"/>
    </source>
</evidence>
<reference evidence="12" key="2">
    <citation type="journal article" date="2018" name="Genome Res.">
        <title>The genomic architecture and molecular evolution of ant odorant receptors.</title>
        <authorList>
            <person name="McKenzie S.K."/>
            <person name="Kronauer D.J.C."/>
        </authorList>
    </citation>
    <scope>NUCLEOTIDE SEQUENCE [LARGE SCALE GENOMIC DNA]</scope>
    <source>
        <strain evidence="12">Clonal line C1</strain>
    </source>
</reference>
<dbReference type="GO" id="GO:0007165">
    <property type="term" value="P:signal transduction"/>
    <property type="evidence" value="ECO:0007669"/>
    <property type="project" value="UniProtKB-KW"/>
</dbReference>
<dbReference type="OrthoDB" id="7530072at2759"/>
<comment type="similarity">
    <text evidence="10">Belongs to the insect chemoreceptor superfamily. Heteromeric odorant receptor channel (TC 1.A.69) family.</text>
</comment>
<dbReference type="InterPro" id="IPR004117">
    <property type="entry name" value="7tm6_olfct_rcpt"/>
</dbReference>
<dbReference type="PANTHER" id="PTHR21137:SF35">
    <property type="entry name" value="ODORANT RECEPTOR 19A-RELATED"/>
    <property type="match status" value="1"/>
</dbReference>
<keyword evidence="9 10" id="KW-0807">Transducer</keyword>
<keyword evidence="8 10" id="KW-0675">Receptor</keyword>
<dbReference type="Proteomes" id="UP000279307">
    <property type="component" value="Chromosome 10"/>
</dbReference>
<reference evidence="12" key="3">
    <citation type="submission" date="2018-07" db="EMBL/GenBank/DDBJ databases">
        <authorList>
            <person name="Mckenzie S.K."/>
            <person name="Kronauer D.J.C."/>
        </authorList>
    </citation>
    <scope>NUCLEOTIDE SEQUENCE</scope>
    <source>
        <strain evidence="12">Clonal line C1</strain>
    </source>
</reference>
<evidence type="ECO:0000256" key="9">
    <source>
        <dbReference type="ARBA" id="ARBA00023224"/>
    </source>
</evidence>
<gene>
    <name evidence="12" type="ORF">DMN91_009720</name>
    <name evidence="11" type="ORF">X777_02040</name>
</gene>
<evidence type="ECO:0000256" key="5">
    <source>
        <dbReference type="ARBA" id="ARBA00022725"/>
    </source>
</evidence>
<dbReference type="Pfam" id="PF02949">
    <property type="entry name" value="7tm_6"/>
    <property type="match status" value="1"/>
</dbReference>
<accession>A0A026VVB1</accession>
<protein>
    <recommendedName>
        <fullName evidence="10">Odorant receptor</fullName>
    </recommendedName>
</protein>
<keyword evidence="5 10" id="KW-0552">Olfaction</keyword>
<organism evidence="11 13">
    <name type="scientific">Ooceraea biroi</name>
    <name type="common">Clonal raider ant</name>
    <name type="synonym">Cerapachys biroi</name>
    <dbReference type="NCBI Taxonomy" id="2015173"/>
    <lineage>
        <taxon>Eukaryota</taxon>
        <taxon>Metazoa</taxon>
        <taxon>Ecdysozoa</taxon>
        <taxon>Arthropoda</taxon>
        <taxon>Hexapoda</taxon>
        <taxon>Insecta</taxon>
        <taxon>Pterygota</taxon>
        <taxon>Neoptera</taxon>
        <taxon>Endopterygota</taxon>
        <taxon>Hymenoptera</taxon>
        <taxon>Apocrita</taxon>
        <taxon>Aculeata</taxon>
        <taxon>Formicoidea</taxon>
        <taxon>Formicidae</taxon>
        <taxon>Dorylinae</taxon>
        <taxon>Ooceraea</taxon>
    </lineage>
</organism>
<dbReference type="GO" id="GO:0005886">
    <property type="term" value="C:plasma membrane"/>
    <property type="evidence" value="ECO:0007669"/>
    <property type="project" value="UniProtKB-SubCell"/>
</dbReference>
<keyword evidence="2" id="KW-1003">Cell membrane</keyword>
<proteinExistence type="inferred from homology"/>
<evidence type="ECO:0000256" key="6">
    <source>
        <dbReference type="ARBA" id="ARBA00022989"/>
    </source>
</evidence>
<feature type="transmembrane region" description="Helical" evidence="10">
    <location>
        <begin position="181"/>
        <end position="201"/>
    </location>
</feature>
<dbReference type="EMBL" id="QOIP01000010">
    <property type="protein sequence ID" value="RLU17485.1"/>
    <property type="molecule type" value="Genomic_DNA"/>
</dbReference>
<feature type="transmembrane region" description="Helical" evidence="10">
    <location>
        <begin position="273"/>
        <end position="296"/>
    </location>
</feature>
<evidence type="ECO:0000256" key="3">
    <source>
        <dbReference type="ARBA" id="ARBA00022606"/>
    </source>
</evidence>
<feature type="transmembrane region" description="Helical" evidence="10">
    <location>
        <begin position="132"/>
        <end position="160"/>
    </location>
</feature>
<feature type="transmembrane region" description="Helical" evidence="10">
    <location>
        <begin position="39"/>
        <end position="61"/>
    </location>
</feature>
<evidence type="ECO:0000256" key="10">
    <source>
        <dbReference type="RuleBase" id="RU351113"/>
    </source>
</evidence>
<evidence type="ECO:0000313" key="13">
    <source>
        <dbReference type="Proteomes" id="UP000053097"/>
    </source>
</evidence>
<evidence type="ECO:0000256" key="7">
    <source>
        <dbReference type="ARBA" id="ARBA00023136"/>
    </source>
</evidence>
<feature type="transmembrane region" description="Helical" evidence="10">
    <location>
        <begin position="207"/>
        <end position="225"/>
    </location>
</feature>
<evidence type="ECO:0000313" key="11">
    <source>
        <dbReference type="EMBL" id="EZA46769.1"/>
    </source>
</evidence>
<dbReference type="AlphaFoldDB" id="A0A026VVB1"/>
<evidence type="ECO:0000256" key="2">
    <source>
        <dbReference type="ARBA" id="ARBA00022475"/>
    </source>
</evidence>
<keyword evidence="3 10" id="KW-0716">Sensory transduction</keyword>
<sequence>MDFVGEHYYNYTEHYYKLNRILLVCVGLWPYDTSFLKKIQIIFFEALFMSFLLCQLNVFLLKNCSAELVMKVLMFLFITLFFTVQYNAGVLLTDTFKYIFSRLRYDWKMLKNQTEFDIIQKYADRTRFHTTLFTLLATSVCLGIVVLCSVPSILDIIIPLNESRPSWLPIVAEYFVDQERYFYVIVIHIFIVLYAGCMVLVASGGMILGYVMHNCAIFKIAIYRIEHIFDEKILQMSKHVREYVLYERLIHAVHLHRRAVDLANILTNSLATVYFILLICGVASTSFSVFHLFHVLTPLNDILELLACCGVILSQLYYVFLGNYIGQDIIDLSTNVFRTTYNTEWYTAPLWLQKLILFIMQRSSIKSTFTAGGIFDASLEGFAKLMSMSMSYVMFLRST</sequence>
<keyword evidence="7 10" id="KW-0472">Membrane</keyword>
<dbReference type="GO" id="GO:0004984">
    <property type="term" value="F:olfactory receptor activity"/>
    <property type="evidence" value="ECO:0007669"/>
    <property type="project" value="InterPro"/>
</dbReference>
<evidence type="ECO:0000313" key="12">
    <source>
        <dbReference type="EMBL" id="RLU17485.1"/>
    </source>
</evidence>
<keyword evidence="4 10" id="KW-0812">Transmembrane</keyword>
<feature type="transmembrane region" description="Helical" evidence="10">
    <location>
        <begin position="68"/>
        <end position="88"/>
    </location>
</feature>
<dbReference type="PANTHER" id="PTHR21137">
    <property type="entry name" value="ODORANT RECEPTOR"/>
    <property type="match status" value="1"/>
</dbReference>
<dbReference type="EMBL" id="KK108317">
    <property type="protein sequence ID" value="EZA46769.1"/>
    <property type="molecule type" value="Genomic_DNA"/>
</dbReference>
<feature type="transmembrane region" description="Helical" evidence="10">
    <location>
        <begin position="302"/>
        <end position="320"/>
    </location>
</feature>
<name>A0A026VVB1_OOCBI</name>
<dbReference type="Proteomes" id="UP000053097">
    <property type="component" value="Unassembled WGS sequence"/>
</dbReference>
<reference evidence="11 13" key="1">
    <citation type="journal article" date="2014" name="Curr. Biol.">
        <title>The genome of the clonal raider ant Cerapachys biroi.</title>
        <authorList>
            <person name="Oxley P.R."/>
            <person name="Ji L."/>
            <person name="Fetter-Pruneda I."/>
            <person name="McKenzie S.K."/>
            <person name="Li C."/>
            <person name="Hu H."/>
            <person name="Zhang G."/>
            <person name="Kronauer D.J."/>
        </authorList>
    </citation>
    <scope>NUCLEOTIDE SEQUENCE [LARGE SCALE GENOMIC DNA]</scope>
</reference>
<dbReference type="GO" id="GO:0005549">
    <property type="term" value="F:odorant binding"/>
    <property type="evidence" value="ECO:0007669"/>
    <property type="project" value="InterPro"/>
</dbReference>
<evidence type="ECO:0000256" key="1">
    <source>
        <dbReference type="ARBA" id="ARBA00004651"/>
    </source>
</evidence>
<evidence type="ECO:0000256" key="4">
    <source>
        <dbReference type="ARBA" id="ARBA00022692"/>
    </source>
</evidence>